<dbReference type="Proteomes" id="UP001500363">
    <property type="component" value="Unassembled WGS sequence"/>
</dbReference>
<name>A0ABP4LB12_9ACTN</name>
<evidence type="ECO:0000256" key="1">
    <source>
        <dbReference type="SAM" id="MobiDB-lite"/>
    </source>
</evidence>
<proteinExistence type="predicted"/>
<dbReference type="EMBL" id="BAAANC010000001">
    <property type="protein sequence ID" value="GAA1520009.1"/>
    <property type="molecule type" value="Genomic_DNA"/>
</dbReference>
<comment type="caution">
    <text evidence="2">The sequence shown here is derived from an EMBL/GenBank/DDBJ whole genome shotgun (WGS) entry which is preliminary data.</text>
</comment>
<feature type="compositionally biased region" description="Low complexity" evidence="1">
    <location>
        <begin position="60"/>
        <end position="81"/>
    </location>
</feature>
<gene>
    <name evidence="2" type="ORF">GCM10009741_20690</name>
</gene>
<organism evidence="2 3">
    <name type="scientific">Kribbella lupini</name>
    <dbReference type="NCBI Taxonomy" id="291602"/>
    <lineage>
        <taxon>Bacteria</taxon>
        <taxon>Bacillati</taxon>
        <taxon>Actinomycetota</taxon>
        <taxon>Actinomycetes</taxon>
        <taxon>Propionibacteriales</taxon>
        <taxon>Kribbellaceae</taxon>
        <taxon>Kribbella</taxon>
    </lineage>
</organism>
<dbReference type="RefSeq" id="WP_344172420.1">
    <property type="nucleotide sequence ID" value="NZ_BAAANC010000001.1"/>
</dbReference>
<feature type="compositionally biased region" description="Low complexity" evidence="1">
    <location>
        <begin position="354"/>
        <end position="376"/>
    </location>
</feature>
<evidence type="ECO:0000313" key="2">
    <source>
        <dbReference type="EMBL" id="GAA1520009.1"/>
    </source>
</evidence>
<feature type="compositionally biased region" description="Gly residues" evidence="1">
    <location>
        <begin position="83"/>
        <end position="92"/>
    </location>
</feature>
<sequence length="431" mass="44395">MSQPVPSESDPRAVVGAVVDALHAAPAFHRLPDRTRTEVLRSLGQIGGYVGAAARGLAGAPLPRQGTGTAPAPGGSLAPGGSPAPGGGGTVGRVGEVARATLNAIDFPSFVGALIKGTFQAIVDATIQQLEAYATLLQEVAKTVDDYMQDNVTEDSARDYLAERYPGVLYKDVSGTSPTLEVDLSNPTATLPTFFTDLGFDNPAQIDPVSVDEVLVPAARKTIAEQRHQTLATMVLLGLNRIVVDTGEINAKLQFHIDAAETMALKFDSTQTSMGTMAGTSGRSTFSGNGIMVNTANINAQSDINVRTDLTGEVKVVFSSDFLPLERFADSNAIQLINQHATVPAIPPPPVQPAPVDGTAPATPAPQSAAVAPQSVTAVPVSPAPQSVTAVPVSPAPQSVTAVPVSPAPQSVAATRPAVAAEPFDPWAPRS</sequence>
<protein>
    <submittedName>
        <fullName evidence="2">Uncharacterized protein</fullName>
    </submittedName>
</protein>
<accession>A0ABP4LB12</accession>
<feature type="region of interest" description="Disordered" evidence="1">
    <location>
        <begin position="60"/>
        <end position="92"/>
    </location>
</feature>
<evidence type="ECO:0000313" key="3">
    <source>
        <dbReference type="Proteomes" id="UP001500363"/>
    </source>
</evidence>
<reference evidence="3" key="1">
    <citation type="journal article" date="2019" name="Int. J. Syst. Evol. Microbiol.">
        <title>The Global Catalogue of Microorganisms (GCM) 10K type strain sequencing project: providing services to taxonomists for standard genome sequencing and annotation.</title>
        <authorList>
            <consortium name="The Broad Institute Genomics Platform"/>
            <consortium name="The Broad Institute Genome Sequencing Center for Infectious Disease"/>
            <person name="Wu L."/>
            <person name="Ma J."/>
        </authorList>
    </citation>
    <scope>NUCLEOTIDE SEQUENCE [LARGE SCALE GENOMIC DNA]</scope>
    <source>
        <strain evidence="3">JCM 14303</strain>
    </source>
</reference>
<feature type="region of interest" description="Disordered" evidence="1">
    <location>
        <begin position="345"/>
        <end position="431"/>
    </location>
</feature>
<keyword evidence="3" id="KW-1185">Reference proteome</keyword>